<sequence>MMEEPVLELDDIQGNIFPGFKKDNQHFLFFRITEPTAARAWLKALAPRLSSASEVSVAHALWKHMRRRLAHEPNNLDFLFLNCAFSAAGLQTLGIEGVAEFEDEAFQLGLEARAGIIGDPSSGSGALGAPDTWLVGAGAAKPAVLLTIASDDQAWILQQEAELIQQAVQHGFELLHIDHGRVRPGALSGHEHFGFRDGISFPAIRGRASAATTDFVEPRSWPAGPQFDQQRQLYASPGRQLVWPGHFLFGYPGQWKDKPAEARPGSEPVGPAWARNGSFLVYRRLNQDVDRFHRFLTAAATELREQGFDPDMTPKQLGALLVGRWPSGWPVMRGPDQGPNQEGENYFSFTAAQASPLPNDPHPLNQADFGGNICPFASHIRKVQPRDDGTDLGNMERTFQRLMLRRGITFGPELDDHAAERGLLFVSFQSSITNQFEFVMNNWVNDEDKPKGGSGFDAILGSKSNFTIQLRKNDTKVPLLIPGGWVHATGGEYFFTPGIRFFTEVL</sequence>
<evidence type="ECO:0000256" key="2">
    <source>
        <dbReference type="ARBA" id="ARBA00022559"/>
    </source>
</evidence>
<dbReference type="EMBL" id="CP095049">
    <property type="protein sequence ID" value="UOQ54333.1"/>
    <property type="molecule type" value="Genomic_DNA"/>
</dbReference>
<evidence type="ECO:0000256" key="4">
    <source>
        <dbReference type="ARBA" id="ARBA00022723"/>
    </source>
</evidence>
<evidence type="ECO:0000256" key="8">
    <source>
        <dbReference type="ARBA" id="ARBA00025737"/>
    </source>
</evidence>
<feature type="domain" description="Dyp-type peroxidase C-terminal" evidence="9">
    <location>
        <begin position="366"/>
        <end position="449"/>
    </location>
</feature>
<keyword evidence="5" id="KW-0732">Signal</keyword>
<comment type="similarity">
    <text evidence="8">Belongs to the DyP-type peroxidase family.</text>
</comment>
<keyword evidence="3" id="KW-0349">Heme</keyword>
<evidence type="ECO:0000259" key="10">
    <source>
        <dbReference type="Pfam" id="PF21105"/>
    </source>
</evidence>
<comment type="cofactor">
    <cofactor evidence="1">
        <name>heme b</name>
        <dbReference type="ChEBI" id="CHEBI:60344"/>
    </cofactor>
</comment>
<evidence type="ECO:0000256" key="6">
    <source>
        <dbReference type="ARBA" id="ARBA00023002"/>
    </source>
</evidence>
<dbReference type="InterPro" id="IPR011008">
    <property type="entry name" value="Dimeric_a/b-barrel"/>
</dbReference>
<evidence type="ECO:0000313" key="11">
    <source>
        <dbReference type="EMBL" id="UOQ54333.1"/>
    </source>
</evidence>
<evidence type="ECO:0000256" key="5">
    <source>
        <dbReference type="ARBA" id="ARBA00022729"/>
    </source>
</evidence>
<dbReference type="InterPro" id="IPR049509">
    <property type="entry name" value="DyP_N"/>
</dbReference>
<evidence type="ECO:0000256" key="1">
    <source>
        <dbReference type="ARBA" id="ARBA00001970"/>
    </source>
</evidence>
<keyword evidence="12" id="KW-1185">Reference proteome</keyword>
<feature type="domain" description="DyP dimeric alpha+beta barrel" evidence="10">
    <location>
        <begin position="11"/>
        <end position="184"/>
    </location>
</feature>
<dbReference type="NCBIfam" id="TIGR01413">
    <property type="entry name" value="Dyp_perox_fam"/>
    <property type="match status" value="1"/>
</dbReference>
<dbReference type="Pfam" id="PF21105">
    <property type="entry name" value="DyP_N"/>
    <property type="match status" value="1"/>
</dbReference>
<dbReference type="Proteomes" id="UP000831785">
    <property type="component" value="Chromosome"/>
</dbReference>
<evidence type="ECO:0000256" key="3">
    <source>
        <dbReference type="ARBA" id="ARBA00022617"/>
    </source>
</evidence>
<dbReference type="InterPro" id="IPR006314">
    <property type="entry name" value="Dyp_peroxidase"/>
</dbReference>
<dbReference type="InterPro" id="IPR048328">
    <property type="entry name" value="Dyp_perox_C"/>
</dbReference>
<protein>
    <submittedName>
        <fullName evidence="11">Dyp-type peroxidase</fullName>
    </submittedName>
</protein>
<accession>A0ABY4FEB4</accession>
<dbReference type="GO" id="GO:0004601">
    <property type="term" value="F:peroxidase activity"/>
    <property type="evidence" value="ECO:0007669"/>
    <property type="project" value="UniProtKB-KW"/>
</dbReference>
<keyword evidence="6" id="KW-0560">Oxidoreductase</keyword>
<evidence type="ECO:0000256" key="7">
    <source>
        <dbReference type="ARBA" id="ARBA00023004"/>
    </source>
</evidence>
<organism evidence="11 12">
    <name type="scientific">Hymenobacter cellulosivorans</name>
    <dbReference type="NCBI Taxonomy" id="2932249"/>
    <lineage>
        <taxon>Bacteria</taxon>
        <taxon>Pseudomonadati</taxon>
        <taxon>Bacteroidota</taxon>
        <taxon>Cytophagia</taxon>
        <taxon>Cytophagales</taxon>
        <taxon>Hymenobacteraceae</taxon>
        <taxon>Hymenobacter</taxon>
    </lineage>
</organism>
<dbReference type="RefSeq" id="WP_244721018.1">
    <property type="nucleotide sequence ID" value="NZ_CP095049.1"/>
</dbReference>
<proteinExistence type="inferred from homology"/>
<evidence type="ECO:0000313" key="12">
    <source>
        <dbReference type="Proteomes" id="UP000831785"/>
    </source>
</evidence>
<gene>
    <name evidence="11" type="ORF">MUN80_06130</name>
</gene>
<reference evidence="11 12" key="1">
    <citation type="submission" date="2022-04" db="EMBL/GenBank/DDBJ databases">
        <title>Hymenobacter sp. isolated from the air.</title>
        <authorList>
            <person name="Won M."/>
            <person name="Lee C.-M."/>
            <person name="Woen H.-Y."/>
            <person name="Kwon S.-W."/>
        </authorList>
    </citation>
    <scope>NUCLEOTIDE SEQUENCE [LARGE SCALE GENOMIC DNA]</scope>
    <source>
        <strain evidence="12">5116 S-27</strain>
    </source>
</reference>
<dbReference type="PROSITE" id="PS51404">
    <property type="entry name" value="DYP_PEROXIDASE"/>
    <property type="match status" value="1"/>
</dbReference>
<evidence type="ECO:0000259" key="9">
    <source>
        <dbReference type="Pfam" id="PF20628"/>
    </source>
</evidence>
<dbReference type="PANTHER" id="PTHR30521">
    <property type="entry name" value="DEFERROCHELATASE/PEROXIDASE"/>
    <property type="match status" value="1"/>
</dbReference>
<dbReference type="PANTHER" id="PTHR30521:SF4">
    <property type="entry name" value="DEFERROCHELATASE"/>
    <property type="match status" value="1"/>
</dbReference>
<keyword evidence="4" id="KW-0479">Metal-binding</keyword>
<dbReference type="Pfam" id="PF20628">
    <property type="entry name" value="Dyp_perox_C"/>
    <property type="match status" value="1"/>
</dbReference>
<name>A0ABY4FEB4_9BACT</name>
<dbReference type="SUPFAM" id="SSF54909">
    <property type="entry name" value="Dimeric alpha+beta barrel"/>
    <property type="match status" value="1"/>
</dbReference>
<keyword evidence="7" id="KW-0408">Iron</keyword>
<keyword evidence="2 11" id="KW-0575">Peroxidase</keyword>